<dbReference type="STRING" id="1452487.AVW16_02470"/>
<comment type="cofactor">
    <cofactor evidence="2">
        <name>Mg(2+)</name>
        <dbReference type="ChEBI" id="CHEBI:18420"/>
    </cofactor>
</comment>
<evidence type="ECO:0000256" key="1">
    <source>
        <dbReference type="ARBA" id="ARBA00000847"/>
    </source>
</evidence>
<protein>
    <recommendedName>
        <fullName evidence="4">GDP-mannose pyrophosphatase</fullName>
    </recommendedName>
    <alternativeName>
        <fullName evidence="6">GDP-mannose hydrolase</fullName>
    </alternativeName>
    <alternativeName>
        <fullName evidence="7">GDPMK</fullName>
    </alternativeName>
</protein>
<dbReference type="GO" id="GO:0006753">
    <property type="term" value="P:nucleoside phosphate metabolic process"/>
    <property type="evidence" value="ECO:0007669"/>
    <property type="project" value="TreeGrafter"/>
</dbReference>
<accession>A0A161SBC4</accession>
<dbReference type="EMBL" id="LQQU01000058">
    <property type="protein sequence ID" value="KZE25909.1"/>
    <property type="molecule type" value="Genomic_DNA"/>
</dbReference>
<evidence type="ECO:0000256" key="4">
    <source>
        <dbReference type="ARBA" id="ARBA00016377"/>
    </source>
</evidence>
<dbReference type="AlphaFoldDB" id="A0A161SBC4"/>
<dbReference type="PROSITE" id="PS51462">
    <property type="entry name" value="NUDIX"/>
    <property type="match status" value="1"/>
</dbReference>
<sequence length="185" mass="20724">MELTEHEISSEVICEGRFLTLRRDRVRLPDGAEAMREYVEHPGAVAVLALTDAGELIMERQYRYPLRREFLEIPAGKRDAGEAPETTARRELLEETGYVAREWRFLGTAYPCIGYADEAIHYFLATGLRLEARALDDGEFLEVLSVPLPKVQQMALSGEICDSKSIVGLHWLAAHQNGTLPGVPV</sequence>
<dbReference type="InterPro" id="IPR000086">
    <property type="entry name" value="NUDIX_hydrolase_dom"/>
</dbReference>
<gene>
    <name evidence="9" type="ORF">AVW16_02470</name>
</gene>
<organism evidence="9 10">
    <name type="scientific">Crenobacter luteus</name>
    <dbReference type="NCBI Taxonomy" id="1452487"/>
    <lineage>
        <taxon>Bacteria</taxon>
        <taxon>Pseudomonadati</taxon>
        <taxon>Pseudomonadota</taxon>
        <taxon>Betaproteobacteria</taxon>
        <taxon>Neisseriales</taxon>
        <taxon>Neisseriaceae</taxon>
        <taxon>Crenobacter</taxon>
    </lineage>
</organism>
<evidence type="ECO:0000256" key="6">
    <source>
        <dbReference type="ARBA" id="ARBA00032162"/>
    </source>
</evidence>
<dbReference type="PANTHER" id="PTHR11839:SF18">
    <property type="entry name" value="NUDIX HYDROLASE DOMAIN-CONTAINING PROTEIN"/>
    <property type="match status" value="1"/>
</dbReference>
<evidence type="ECO:0000256" key="2">
    <source>
        <dbReference type="ARBA" id="ARBA00001946"/>
    </source>
</evidence>
<dbReference type="GO" id="GO:0005829">
    <property type="term" value="C:cytosol"/>
    <property type="evidence" value="ECO:0007669"/>
    <property type="project" value="TreeGrafter"/>
</dbReference>
<comment type="caution">
    <text evidence="9">The sequence shown here is derived from an EMBL/GenBank/DDBJ whole genome shotgun (WGS) entry which is preliminary data.</text>
</comment>
<dbReference type="Gene3D" id="3.90.79.10">
    <property type="entry name" value="Nucleoside Triphosphate Pyrophosphohydrolase"/>
    <property type="match status" value="1"/>
</dbReference>
<evidence type="ECO:0000256" key="5">
    <source>
        <dbReference type="ARBA" id="ARBA00022801"/>
    </source>
</evidence>
<comment type="catalytic activity">
    <reaction evidence="1">
        <text>GDP-alpha-D-mannose + H2O = alpha-D-mannose 1-phosphate + GMP + 2 H(+)</text>
        <dbReference type="Rhea" id="RHEA:27978"/>
        <dbReference type="ChEBI" id="CHEBI:15377"/>
        <dbReference type="ChEBI" id="CHEBI:15378"/>
        <dbReference type="ChEBI" id="CHEBI:57527"/>
        <dbReference type="ChEBI" id="CHEBI:58115"/>
        <dbReference type="ChEBI" id="CHEBI:58409"/>
    </reaction>
</comment>
<evidence type="ECO:0000313" key="10">
    <source>
        <dbReference type="Proteomes" id="UP000076625"/>
    </source>
</evidence>
<dbReference type="InterPro" id="IPR015797">
    <property type="entry name" value="NUDIX_hydrolase-like_dom_sf"/>
</dbReference>
<dbReference type="RefSeq" id="WP_066614343.1">
    <property type="nucleotide sequence ID" value="NZ_LQQU01000058.1"/>
</dbReference>
<dbReference type="PROSITE" id="PS00893">
    <property type="entry name" value="NUDIX_BOX"/>
    <property type="match status" value="1"/>
</dbReference>
<keyword evidence="5 9" id="KW-0378">Hydrolase</keyword>
<dbReference type="Proteomes" id="UP000076625">
    <property type="component" value="Unassembled WGS sequence"/>
</dbReference>
<dbReference type="SUPFAM" id="SSF55811">
    <property type="entry name" value="Nudix"/>
    <property type="match status" value="1"/>
</dbReference>
<feature type="domain" description="Nudix hydrolase" evidence="8">
    <location>
        <begin position="39"/>
        <end position="174"/>
    </location>
</feature>
<name>A0A161SBC4_9NEIS</name>
<proteinExistence type="inferred from homology"/>
<dbReference type="GO" id="GO:0019693">
    <property type="term" value="P:ribose phosphate metabolic process"/>
    <property type="evidence" value="ECO:0007669"/>
    <property type="project" value="TreeGrafter"/>
</dbReference>
<dbReference type="GO" id="GO:0016787">
    <property type="term" value="F:hydrolase activity"/>
    <property type="evidence" value="ECO:0007669"/>
    <property type="project" value="UniProtKB-KW"/>
</dbReference>
<reference evidence="10" key="1">
    <citation type="submission" date="2016-01" db="EMBL/GenBank/DDBJ databases">
        <title>Draft genome of Chromobacterium sp. F49.</title>
        <authorList>
            <person name="Hong K.W."/>
        </authorList>
    </citation>
    <scope>NUCLEOTIDE SEQUENCE [LARGE SCALE GENOMIC DNA]</scope>
    <source>
        <strain evidence="10">CN10</strain>
    </source>
</reference>
<dbReference type="OrthoDB" id="9806150at2"/>
<evidence type="ECO:0000256" key="7">
    <source>
        <dbReference type="ARBA" id="ARBA00032272"/>
    </source>
</evidence>
<keyword evidence="10" id="KW-1185">Reference proteome</keyword>
<evidence type="ECO:0000256" key="3">
    <source>
        <dbReference type="ARBA" id="ARBA00007275"/>
    </source>
</evidence>
<dbReference type="Pfam" id="PF00293">
    <property type="entry name" value="NUDIX"/>
    <property type="match status" value="1"/>
</dbReference>
<evidence type="ECO:0000259" key="8">
    <source>
        <dbReference type="PROSITE" id="PS51462"/>
    </source>
</evidence>
<dbReference type="InterPro" id="IPR020084">
    <property type="entry name" value="NUDIX_hydrolase_CS"/>
</dbReference>
<evidence type="ECO:0000313" key="9">
    <source>
        <dbReference type="EMBL" id="KZE25909.1"/>
    </source>
</evidence>
<comment type="similarity">
    <text evidence="3">Belongs to the Nudix hydrolase family. NudK subfamily.</text>
</comment>
<dbReference type="PANTHER" id="PTHR11839">
    <property type="entry name" value="UDP/ADP-SUGAR PYROPHOSPHATASE"/>
    <property type="match status" value="1"/>
</dbReference>